<evidence type="ECO:0000313" key="1">
    <source>
        <dbReference type="EMBL" id="CAB4162776.1"/>
    </source>
</evidence>
<protein>
    <submittedName>
        <fullName evidence="1">Uncharacterized protein</fullName>
    </submittedName>
</protein>
<name>A0A6J5NYI4_9CAUD</name>
<sequence length="83" mass="9077">MKSLEQLAAEYVHFTNGAREAHAALSAAAKELVDKATTREECLAISQRLPHGSHAWALAHHKGFRLTIAESARQFTLEGKAKP</sequence>
<dbReference type="EMBL" id="LR796738">
    <property type="protein sequence ID" value="CAB4162776.1"/>
    <property type="molecule type" value="Genomic_DNA"/>
</dbReference>
<gene>
    <name evidence="1" type="ORF">UFOVP783_117</name>
</gene>
<proteinExistence type="predicted"/>
<organism evidence="1">
    <name type="scientific">uncultured Caudovirales phage</name>
    <dbReference type="NCBI Taxonomy" id="2100421"/>
    <lineage>
        <taxon>Viruses</taxon>
        <taxon>Duplodnaviria</taxon>
        <taxon>Heunggongvirae</taxon>
        <taxon>Uroviricota</taxon>
        <taxon>Caudoviricetes</taxon>
        <taxon>Peduoviridae</taxon>
        <taxon>Maltschvirus</taxon>
        <taxon>Maltschvirus maltsch</taxon>
    </lineage>
</organism>
<reference evidence="1" key="1">
    <citation type="submission" date="2020-04" db="EMBL/GenBank/DDBJ databases">
        <authorList>
            <person name="Chiriac C."/>
            <person name="Salcher M."/>
            <person name="Ghai R."/>
            <person name="Kavagutti S V."/>
        </authorList>
    </citation>
    <scope>NUCLEOTIDE SEQUENCE</scope>
</reference>
<accession>A0A6J5NYI4</accession>